<dbReference type="InterPro" id="IPR010619">
    <property type="entry name" value="ThrE-like_N"/>
</dbReference>
<evidence type="ECO:0000313" key="10">
    <source>
        <dbReference type="EMBL" id="EDR02469.1"/>
    </source>
</evidence>
<feature type="region of interest" description="Disordered" evidence="6">
    <location>
        <begin position="174"/>
        <end position="240"/>
    </location>
</feature>
<dbReference type="GO" id="GO:0022857">
    <property type="term" value="F:transmembrane transporter activity"/>
    <property type="evidence" value="ECO:0007669"/>
    <property type="project" value="InterPro"/>
</dbReference>
<keyword evidence="3 7" id="KW-1133">Transmembrane helix</keyword>
<dbReference type="AlphaFoldDB" id="B0DSG1"/>
<dbReference type="PANTHER" id="PTHR31082:SF4">
    <property type="entry name" value="PHEROMONE-REGULATED MEMBRANE PROTEIN 10"/>
    <property type="match status" value="1"/>
</dbReference>
<feature type="region of interest" description="Disordered" evidence="6">
    <location>
        <begin position="342"/>
        <end position="389"/>
    </location>
</feature>
<evidence type="ECO:0000256" key="1">
    <source>
        <dbReference type="ARBA" id="ARBA00004141"/>
    </source>
</evidence>
<feature type="transmembrane region" description="Helical" evidence="7">
    <location>
        <begin position="618"/>
        <end position="637"/>
    </location>
</feature>
<evidence type="ECO:0000256" key="5">
    <source>
        <dbReference type="ARBA" id="ARBA00034125"/>
    </source>
</evidence>
<dbReference type="GO" id="GO:0016020">
    <property type="term" value="C:membrane"/>
    <property type="evidence" value="ECO:0007669"/>
    <property type="project" value="UniProtKB-SubCell"/>
</dbReference>
<comment type="subcellular location">
    <subcellularLocation>
        <location evidence="1">Membrane</location>
        <topology evidence="1">Multi-pass membrane protein</topology>
    </subcellularLocation>
</comment>
<feature type="transmembrane region" description="Helical" evidence="7">
    <location>
        <begin position="567"/>
        <end position="588"/>
    </location>
</feature>
<feature type="domain" description="Threonine/serine exporter-like N-terminal" evidence="8">
    <location>
        <begin position="461"/>
        <end position="698"/>
    </location>
</feature>
<feature type="transmembrane region" description="Helical" evidence="7">
    <location>
        <begin position="810"/>
        <end position="836"/>
    </location>
</feature>
<dbReference type="FunCoup" id="B0DSG1">
    <property type="interactions" value="4"/>
</dbReference>
<evidence type="ECO:0000259" key="9">
    <source>
        <dbReference type="Pfam" id="PF12821"/>
    </source>
</evidence>
<dbReference type="Pfam" id="PF06738">
    <property type="entry name" value="ThrE"/>
    <property type="match status" value="1"/>
</dbReference>
<feature type="compositionally biased region" description="Low complexity" evidence="6">
    <location>
        <begin position="14"/>
        <end position="23"/>
    </location>
</feature>
<feature type="domain" description="Threonine/Serine exporter ThrE" evidence="9">
    <location>
        <begin position="756"/>
        <end position="872"/>
    </location>
</feature>
<dbReference type="OrthoDB" id="413008at2759"/>
<feature type="region of interest" description="Disordered" evidence="6">
    <location>
        <begin position="1"/>
        <end position="53"/>
    </location>
</feature>
<feature type="compositionally biased region" description="Polar residues" evidence="6">
    <location>
        <begin position="228"/>
        <end position="240"/>
    </location>
</feature>
<accession>B0DSG1</accession>
<evidence type="ECO:0000313" key="11">
    <source>
        <dbReference type="Proteomes" id="UP000001194"/>
    </source>
</evidence>
<dbReference type="Pfam" id="PF12821">
    <property type="entry name" value="ThrE_2"/>
    <property type="match status" value="1"/>
</dbReference>
<dbReference type="InterPro" id="IPR051361">
    <property type="entry name" value="ThrE/Ser_Exporter"/>
</dbReference>
<feature type="transmembrane region" description="Helical" evidence="7">
    <location>
        <begin position="679"/>
        <end position="703"/>
    </location>
</feature>
<protein>
    <submittedName>
        <fullName evidence="10">Predicted protein</fullName>
    </submittedName>
</protein>
<sequence>MSTNLPSEDGRPPGGTARTPGNRTPRKVQWIDESREEEPVVEATGSSHLLDERALDPTGFHKLTEALEKHRKATTPLTHVHYYPPTPLSDSFTRDDIRPGGLYASSSAPSSVITFDSSPLTQPPSPTHHVPNNFIDPLEDAGLPGTKSLQNFSRRKAAKLAKVYKHPSHLWRSITTDHSEKDNRKGEEGWDRDVESEASHSSDGGGMLSTLLSLFSEKPSKPRKLHSRTSSTEQLRTWTSGSDLSDQEYFRTRPESTSEPVGGKFADEVRRKSHVPRPHLSLPSLGIVSRPKAARSDGGVIGSLIASTGNIAGAAAPVASTLQPDVDKPGFRLSRYSTKPVEVPTQAKTLRRQSSLMSIQRPPSVLGASPSLTPSPPASAPPSLYRAGNRHSMGFRKDFTFPSMTSLKSSLLSGRNTPLGSPTTDEEGGTAPERKKRRHKRKKAEVFITRHLAHVIQREEFLLKLTRAMMMFGGPVHRLQSQIQSAGRVLDVELSLLYLPDVALISFNDSSTGTSHIKLIRQGSALDIGKLTDAFHLYWQVIHDKLSVSNASIDLDNLMQKPPMYKWWHVIFIGGMCSAAICSVSFSGSFLDCLISFPLGAFLVFVQIMSVRNVLYTYVFEFTMTTLFSFLAAALAATHHFCYSAVASASVVLILPGFIVLTGSLELLSRNIISGSVRLCYSIIYALILGFGFAIGAECYVIFTGSKIYGSGDQVCSVVHNSPHWYQKTPSKFWAFLTVPLYSLFLSMRNQAPLNRKEMPLLVGISSVGWVTNYFTGTKFVGQSDVVAGVGAFAVGIVANLYARIFDGNAFVVMITGILFQLPSGLGSGGLLVFATETAEGSQTSSIDGFSVALRLISVAIGLAVGLGLASAVAFPIQSKKREGGIFSL</sequence>
<feature type="transmembrane region" description="Helical" evidence="7">
    <location>
        <begin position="643"/>
        <end position="667"/>
    </location>
</feature>
<dbReference type="KEGG" id="lbc:LACBIDRAFT_309496"/>
<keyword evidence="11" id="KW-1185">Reference proteome</keyword>
<evidence type="ECO:0000256" key="3">
    <source>
        <dbReference type="ARBA" id="ARBA00022989"/>
    </source>
</evidence>
<evidence type="ECO:0000256" key="6">
    <source>
        <dbReference type="SAM" id="MobiDB-lite"/>
    </source>
</evidence>
<feature type="transmembrane region" description="Helical" evidence="7">
    <location>
        <begin position="786"/>
        <end position="803"/>
    </location>
</feature>
<dbReference type="EMBL" id="DS547130">
    <property type="protein sequence ID" value="EDR02469.1"/>
    <property type="molecule type" value="Genomic_DNA"/>
</dbReference>
<dbReference type="PANTHER" id="PTHR31082">
    <property type="entry name" value="PHEROMONE-REGULATED MEMBRANE PROTEIN 10"/>
    <property type="match status" value="1"/>
</dbReference>
<gene>
    <name evidence="10" type="ORF">LACBIDRAFT_309496</name>
</gene>
<dbReference type="HOGENOM" id="CLU_007078_0_2_1"/>
<proteinExistence type="inferred from homology"/>
<dbReference type="RefSeq" id="XP_001886832.1">
    <property type="nucleotide sequence ID" value="XM_001886797.1"/>
</dbReference>
<feature type="transmembrane region" description="Helical" evidence="7">
    <location>
        <begin position="856"/>
        <end position="877"/>
    </location>
</feature>
<feature type="transmembrane region" description="Helical" evidence="7">
    <location>
        <begin position="761"/>
        <end position="780"/>
    </location>
</feature>
<comment type="similarity">
    <text evidence="5">Belongs to the ThrE exporter (TC 2.A.79) family.</text>
</comment>
<reference evidence="10 11" key="1">
    <citation type="journal article" date="2008" name="Nature">
        <title>The genome of Laccaria bicolor provides insights into mycorrhizal symbiosis.</title>
        <authorList>
            <person name="Martin F."/>
            <person name="Aerts A."/>
            <person name="Ahren D."/>
            <person name="Brun A."/>
            <person name="Danchin E.G.J."/>
            <person name="Duchaussoy F."/>
            <person name="Gibon J."/>
            <person name="Kohler A."/>
            <person name="Lindquist E."/>
            <person name="Pereda V."/>
            <person name="Salamov A."/>
            <person name="Shapiro H.J."/>
            <person name="Wuyts J."/>
            <person name="Blaudez D."/>
            <person name="Buee M."/>
            <person name="Brokstein P."/>
            <person name="Canbaeck B."/>
            <person name="Cohen D."/>
            <person name="Courty P.E."/>
            <person name="Coutinho P.M."/>
            <person name="Delaruelle C."/>
            <person name="Detter J.C."/>
            <person name="Deveau A."/>
            <person name="DiFazio S."/>
            <person name="Duplessis S."/>
            <person name="Fraissinet-Tachet L."/>
            <person name="Lucic E."/>
            <person name="Frey-Klett P."/>
            <person name="Fourrey C."/>
            <person name="Feussner I."/>
            <person name="Gay G."/>
            <person name="Grimwood J."/>
            <person name="Hoegger P.J."/>
            <person name="Jain P."/>
            <person name="Kilaru S."/>
            <person name="Labbe J."/>
            <person name="Lin Y.C."/>
            <person name="Legue V."/>
            <person name="Le Tacon F."/>
            <person name="Marmeisse R."/>
            <person name="Melayah D."/>
            <person name="Montanini B."/>
            <person name="Muratet M."/>
            <person name="Nehls U."/>
            <person name="Niculita-Hirzel H."/>
            <person name="Oudot-Le Secq M.P."/>
            <person name="Peter M."/>
            <person name="Quesneville H."/>
            <person name="Rajashekar B."/>
            <person name="Reich M."/>
            <person name="Rouhier N."/>
            <person name="Schmutz J."/>
            <person name="Yin T."/>
            <person name="Chalot M."/>
            <person name="Henrissat B."/>
            <person name="Kuees U."/>
            <person name="Lucas S."/>
            <person name="Van de Peer Y."/>
            <person name="Podila G.K."/>
            <person name="Polle A."/>
            <person name="Pukkila P.J."/>
            <person name="Richardson P.M."/>
            <person name="Rouze P."/>
            <person name="Sanders I.R."/>
            <person name="Stajich J.E."/>
            <person name="Tunlid A."/>
            <person name="Tuskan G."/>
            <person name="Grigoriev I.V."/>
        </authorList>
    </citation>
    <scope>NUCLEOTIDE SEQUENCE [LARGE SCALE GENOMIC DNA]</scope>
    <source>
        <strain evidence="11">S238N-H82 / ATCC MYA-4686</strain>
    </source>
</reference>
<dbReference type="InterPro" id="IPR024528">
    <property type="entry name" value="ThrE_2"/>
</dbReference>
<feature type="compositionally biased region" description="Polar residues" evidence="6">
    <location>
        <begin position="346"/>
        <end position="358"/>
    </location>
</feature>
<feature type="transmembrane region" description="Helical" evidence="7">
    <location>
        <begin position="733"/>
        <end position="749"/>
    </location>
</feature>
<feature type="compositionally biased region" description="Basic and acidic residues" evidence="6">
    <location>
        <begin position="175"/>
        <end position="200"/>
    </location>
</feature>
<organism evidence="11">
    <name type="scientific">Laccaria bicolor (strain S238N-H82 / ATCC MYA-4686)</name>
    <name type="common">Bicoloured deceiver</name>
    <name type="synonym">Laccaria laccata var. bicolor</name>
    <dbReference type="NCBI Taxonomy" id="486041"/>
    <lineage>
        <taxon>Eukaryota</taxon>
        <taxon>Fungi</taxon>
        <taxon>Dikarya</taxon>
        <taxon>Basidiomycota</taxon>
        <taxon>Agaricomycotina</taxon>
        <taxon>Agaricomycetes</taxon>
        <taxon>Agaricomycetidae</taxon>
        <taxon>Agaricales</taxon>
        <taxon>Agaricineae</taxon>
        <taxon>Hydnangiaceae</taxon>
        <taxon>Laccaria</taxon>
    </lineage>
</organism>
<evidence type="ECO:0000256" key="4">
    <source>
        <dbReference type="ARBA" id="ARBA00023136"/>
    </source>
</evidence>
<keyword evidence="4 7" id="KW-0472">Membrane</keyword>
<name>B0DSG1_LACBS</name>
<evidence type="ECO:0000256" key="2">
    <source>
        <dbReference type="ARBA" id="ARBA00022692"/>
    </source>
</evidence>
<evidence type="ECO:0000259" key="8">
    <source>
        <dbReference type="Pfam" id="PF06738"/>
    </source>
</evidence>
<dbReference type="GeneID" id="6082491"/>
<feature type="region of interest" description="Disordered" evidence="6">
    <location>
        <begin position="410"/>
        <end position="442"/>
    </location>
</feature>
<feature type="compositionally biased region" description="Polar residues" evidence="6">
    <location>
        <begin position="410"/>
        <end position="423"/>
    </location>
</feature>
<dbReference type="InParanoid" id="B0DSG1"/>
<evidence type="ECO:0000256" key="7">
    <source>
        <dbReference type="SAM" id="Phobius"/>
    </source>
</evidence>
<keyword evidence="2 7" id="KW-0812">Transmembrane</keyword>
<dbReference type="Proteomes" id="UP000001194">
    <property type="component" value="Unassembled WGS sequence"/>
</dbReference>